<evidence type="ECO:0000259" key="4">
    <source>
        <dbReference type="PROSITE" id="PS50949"/>
    </source>
</evidence>
<organism evidence="5 6">
    <name type="scientific">Nonomuraea rosea</name>
    <dbReference type="NCBI Taxonomy" id="638574"/>
    <lineage>
        <taxon>Bacteria</taxon>
        <taxon>Bacillati</taxon>
        <taxon>Actinomycetota</taxon>
        <taxon>Actinomycetes</taxon>
        <taxon>Streptosporangiales</taxon>
        <taxon>Streptosporangiaceae</taxon>
        <taxon>Nonomuraea</taxon>
    </lineage>
</organism>
<evidence type="ECO:0000256" key="3">
    <source>
        <dbReference type="ARBA" id="ARBA00023163"/>
    </source>
</evidence>
<evidence type="ECO:0000256" key="2">
    <source>
        <dbReference type="ARBA" id="ARBA00023125"/>
    </source>
</evidence>
<dbReference type="Gene3D" id="1.10.10.10">
    <property type="entry name" value="Winged helix-like DNA-binding domain superfamily/Winged helix DNA-binding domain"/>
    <property type="match status" value="2"/>
</dbReference>
<keyword evidence="6" id="KW-1185">Reference proteome</keyword>
<feature type="domain" description="HTH gntR-type" evidence="4">
    <location>
        <begin position="87"/>
        <end position="155"/>
    </location>
</feature>
<gene>
    <name evidence="5" type="ORF">GCM10022419_104940</name>
</gene>
<dbReference type="PANTHER" id="PTHR44846">
    <property type="entry name" value="MANNOSYL-D-GLYCERATE TRANSPORT/METABOLISM SYSTEM REPRESSOR MNGR-RELATED"/>
    <property type="match status" value="1"/>
</dbReference>
<proteinExistence type="predicted"/>
<evidence type="ECO:0000313" key="5">
    <source>
        <dbReference type="EMBL" id="GAA3603460.1"/>
    </source>
</evidence>
<keyword evidence="1" id="KW-0805">Transcription regulation</keyword>
<dbReference type="SUPFAM" id="SSF46785">
    <property type="entry name" value="Winged helix' DNA-binding domain"/>
    <property type="match status" value="2"/>
</dbReference>
<dbReference type="Pfam" id="PF00392">
    <property type="entry name" value="GntR"/>
    <property type="match status" value="2"/>
</dbReference>
<feature type="domain" description="HTH gntR-type" evidence="4">
    <location>
        <begin position="10"/>
        <end position="78"/>
    </location>
</feature>
<comment type="caution">
    <text evidence="5">The sequence shown here is derived from an EMBL/GenBank/DDBJ whole genome shotgun (WGS) entry which is preliminary data.</text>
</comment>
<sequence length="162" mass="18451">MSMLDREGPVPIYVQVAEVIQEQIAAGKLRTGEPVPSEATMEAEFDISRSTARNVARELRRRRLVHTVRGEGTFVGPLGVPRLKQTRALYVLIANDIVTRIRRGELRPNRAIPSEKALMRQYGVAKVTARQAVSRLRQERWVFTVPYRGSFVSEPQRWPKDS</sequence>
<dbReference type="EMBL" id="BAABDQ010000038">
    <property type="protein sequence ID" value="GAA3603460.1"/>
    <property type="molecule type" value="Genomic_DNA"/>
</dbReference>
<evidence type="ECO:0000313" key="6">
    <source>
        <dbReference type="Proteomes" id="UP001500630"/>
    </source>
</evidence>
<dbReference type="InterPro" id="IPR036390">
    <property type="entry name" value="WH_DNA-bd_sf"/>
</dbReference>
<name>A0ABP6ZCH7_9ACTN</name>
<protein>
    <recommendedName>
        <fullName evidence="4">HTH gntR-type domain-containing protein</fullName>
    </recommendedName>
</protein>
<evidence type="ECO:0000256" key="1">
    <source>
        <dbReference type="ARBA" id="ARBA00023015"/>
    </source>
</evidence>
<dbReference type="InterPro" id="IPR050679">
    <property type="entry name" value="Bact_HTH_transcr_reg"/>
</dbReference>
<dbReference type="PROSITE" id="PS50949">
    <property type="entry name" value="HTH_GNTR"/>
    <property type="match status" value="2"/>
</dbReference>
<dbReference type="SMART" id="SM00345">
    <property type="entry name" value="HTH_GNTR"/>
    <property type="match status" value="2"/>
</dbReference>
<keyword evidence="2" id="KW-0238">DNA-binding</keyword>
<dbReference type="Proteomes" id="UP001500630">
    <property type="component" value="Unassembled WGS sequence"/>
</dbReference>
<reference evidence="6" key="1">
    <citation type="journal article" date="2019" name="Int. J. Syst. Evol. Microbiol.">
        <title>The Global Catalogue of Microorganisms (GCM) 10K type strain sequencing project: providing services to taxonomists for standard genome sequencing and annotation.</title>
        <authorList>
            <consortium name="The Broad Institute Genomics Platform"/>
            <consortium name="The Broad Institute Genome Sequencing Center for Infectious Disease"/>
            <person name="Wu L."/>
            <person name="Ma J."/>
        </authorList>
    </citation>
    <scope>NUCLEOTIDE SEQUENCE [LARGE SCALE GENOMIC DNA]</scope>
    <source>
        <strain evidence="6">JCM 17326</strain>
    </source>
</reference>
<dbReference type="InterPro" id="IPR000524">
    <property type="entry name" value="Tscrpt_reg_HTH_GntR"/>
</dbReference>
<accession>A0ABP6ZCH7</accession>
<dbReference type="CDD" id="cd07377">
    <property type="entry name" value="WHTH_GntR"/>
    <property type="match status" value="2"/>
</dbReference>
<keyword evidence="3" id="KW-0804">Transcription</keyword>
<dbReference type="InterPro" id="IPR036388">
    <property type="entry name" value="WH-like_DNA-bd_sf"/>
</dbReference>